<keyword evidence="2" id="KW-0812">Transmembrane</keyword>
<evidence type="ECO:0000259" key="3">
    <source>
        <dbReference type="Pfam" id="PF01979"/>
    </source>
</evidence>
<accession>A0AAD7Y4I2</accession>
<keyword evidence="2" id="KW-1133">Transmembrane helix</keyword>
<dbReference type="SUPFAM" id="SSF51556">
    <property type="entry name" value="Metallo-dependent hydrolases"/>
    <property type="match status" value="1"/>
</dbReference>
<name>A0AAD7Y4I2_9FUNG</name>
<dbReference type="Proteomes" id="UP001234581">
    <property type="component" value="Unassembled WGS sequence"/>
</dbReference>
<dbReference type="InterPro" id="IPR011059">
    <property type="entry name" value="Metal-dep_hydrolase_composite"/>
</dbReference>
<reference evidence="4 5" key="1">
    <citation type="submission" date="2023-03" db="EMBL/GenBank/DDBJ databases">
        <title>Genome sequence of Lichtheimia ornata CBS 291.66.</title>
        <authorList>
            <person name="Mohabir J.T."/>
            <person name="Shea T.P."/>
            <person name="Kurbessoian T."/>
            <person name="Berby B."/>
            <person name="Fontaine J."/>
            <person name="Livny J."/>
            <person name="Gnirke A."/>
            <person name="Stajich J.E."/>
            <person name="Cuomo C.A."/>
        </authorList>
    </citation>
    <scope>NUCLEOTIDE SEQUENCE [LARGE SCALE GENOMIC DNA]</scope>
    <source>
        <strain evidence="4">CBS 291.66</strain>
    </source>
</reference>
<proteinExistence type="predicted"/>
<dbReference type="Pfam" id="PF01979">
    <property type="entry name" value="Amidohydro_1"/>
    <property type="match status" value="1"/>
</dbReference>
<evidence type="ECO:0000313" key="5">
    <source>
        <dbReference type="Proteomes" id="UP001234581"/>
    </source>
</evidence>
<dbReference type="GO" id="GO:0004038">
    <property type="term" value="F:allantoinase activity"/>
    <property type="evidence" value="ECO:0007669"/>
    <property type="project" value="TreeGrafter"/>
</dbReference>
<dbReference type="AlphaFoldDB" id="A0AAD7Y4I2"/>
<keyword evidence="2" id="KW-0472">Membrane</keyword>
<dbReference type="PANTHER" id="PTHR43668:SF5">
    <property type="entry name" value="AMIDOHYDROLASE 3 DOMAIN-CONTAINING PROTEIN"/>
    <property type="match status" value="1"/>
</dbReference>
<gene>
    <name evidence="4" type="ORF">O0I10_000888</name>
</gene>
<organism evidence="4 5">
    <name type="scientific">Lichtheimia ornata</name>
    <dbReference type="NCBI Taxonomy" id="688661"/>
    <lineage>
        <taxon>Eukaryota</taxon>
        <taxon>Fungi</taxon>
        <taxon>Fungi incertae sedis</taxon>
        <taxon>Mucoromycota</taxon>
        <taxon>Mucoromycotina</taxon>
        <taxon>Mucoromycetes</taxon>
        <taxon>Mucorales</taxon>
        <taxon>Lichtheimiaceae</taxon>
        <taxon>Lichtheimia</taxon>
    </lineage>
</organism>
<keyword evidence="5" id="KW-1185">Reference proteome</keyword>
<evidence type="ECO:0000256" key="2">
    <source>
        <dbReference type="SAM" id="Phobius"/>
    </source>
</evidence>
<dbReference type="GO" id="GO:0006145">
    <property type="term" value="P:purine nucleobase catabolic process"/>
    <property type="evidence" value="ECO:0007669"/>
    <property type="project" value="TreeGrafter"/>
</dbReference>
<sequence length="953" mass="104021">MPATYDAIPGNEPLVGSPSPPSRWQRVKNSLTRRRMGVILCLLIFASLITGIALVLLLPETSPLEDHDYQRIHPPIKPGISTRAMEEGLAKCQSIQRQKPINQYNPSRTTNPRAPSNVQTTLLKNAIVWDGQGNVLNDVDVLMQDGVIRRVEKDIRIDDDNGNNTKVIDVKGRIVTPGLVDMHSHLGVFAWPSLAALRDGNEQSNPLTPFVRALDAFYPDDKGIRIVASGGITTSLVLPGSANLMGGEAYAFKLRAVPTRSNEDMLVQAGIDPETDAEERWMKWACGENIKNDYGKLLGEMPVTRMGEAYLFRKELERARNLLIEQDDWCSAAENLGEGERLESRFPETLELEILVALLRGDVRLNIHCYETHDIEAMVRHSLEFNFNISAFHHALDAYLIPDIIRRVRNKDTITIATFADHWGYKKEAFNGSPYGPKILHDANITVAIKSDHSVTNAQHLMFQAAKTHHYGVPEQVAFQSVTSIPAKALGLDHRVGSLKPGYDADVVIWDRSPLALAATPLQVFIDGVSLFDDPVIENEQHQQSTINNDAAAAAEDVNIAIDAFNSMHGESSFVLSNVGRIMLGKDVIEGPAQLTVINGTIACADQDCRMTMDANMPTIDLKGGHVIPGLIAVGSKLGMVEIPSERSTGDGIGQPSTSADPHAIIRAIDGLKLGTRHLEEAHKGGVLTAITAPMSNNIVAGLSTAFKTGAKSSLDEHAVIAPTVALHLQIGHAFKSASFPTISSQIAFIRRLLTENMDANNDYGRAARGEIATIITVENKDEIASIIRLKEQHLKNARIAIMGGAEAHLLAYPLAKADIAVILRPALCTPKQFDSLHCLTGAPLTEGTAAHVLFRNNVKVAVGVLYDGWTRNLAWDAGWLSATATGSNDKQRITDADAMRFVTTNIQDIFFGPQQQQQVSDFVIWSGNPLQLHSRPLATFDPQNGIVQLTSS</sequence>
<dbReference type="GeneID" id="83208307"/>
<dbReference type="Gene3D" id="3.20.20.140">
    <property type="entry name" value="Metal-dependent hydrolases"/>
    <property type="match status" value="2"/>
</dbReference>
<dbReference type="EMBL" id="JARTCD010000002">
    <property type="protein sequence ID" value="KAJ8663640.1"/>
    <property type="molecule type" value="Genomic_DNA"/>
</dbReference>
<dbReference type="SUPFAM" id="SSF51338">
    <property type="entry name" value="Composite domain of metallo-dependent hydrolases"/>
    <property type="match status" value="1"/>
</dbReference>
<feature type="region of interest" description="Disordered" evidence="1">
    <location>
        <begin position="1"/>
        <end position="21"/>
    </location>
</feature>
<dbReference type="PANTHER" id="PTHR43668">
    <property type="entry name" value="ALLANTOINASE"/>
    <property type="match status" value="1"/>
</dbReference>
<dbReference type="GO" id="GO:0005737">
    <property type="term" value="C:cytoplasm"/>
    <property type="evidence" value="ECO:0007669"/>
    <property type="project" value="TreeGrafter"/>
</dbReference>
<dbReference type="InterPro" id="IPR006680">
    <property type="entry name" value="Amidohydro-rel"/>
</dbReference>
<dbReference type="Gene3D" id="2.30.40.10">
    <property type="entry name" value="Urease, subunit C, domain 1"/>
    <property type="match status" value="1"/>
</dbReference>
<feature type="transmembrane region" description="Helical" evidence="2">
    <location>
        <begin position="36"/>
        <end position="58"/>
    </location>
</feature>
<feature type="domain" description="Amidohydrolase-related" evidence="3">
    <location>
        <begin position="438"/>
        <end position="528"/>
    </location>
</feature>
<dbReference type="InterPro" id="IPR050138">
    <property type="entry name" value="DHOase/Allantoinase_Hydrolase"/>
</dbReference>
<comment type="caution">
    <text evidence="4">The sequence shown here is derived from an EMBL/GenBank/DDBJ whole genome shotgun (WGS) entry which is preliminary data.</text>
</comment>
<dbReference type="InterPro" id="IPR032466">
    <property type="entry name" value="Metal_Hydrolase"/>
</dbReference>
<protein>
    <recommendedName>
        <fullName evidence="3">Amidohydrolase-related domain-containing protein</fullName>
    </recommendedName>
</protein>
<evidence type="ECO:0000313" key="4">
    <source>
        <dbReference type="EMBL" id="KAJ8663640.1"/>
    </source>
</evidence>
<dbReference type="RefSeq" id="XP_058348552.1">
    <property type="nucleotide sequence ID" value="XM_058480988.1"/>
</dbReference>
<evidence type="ECO:0000256" key="1">
    <source>
        <dbReference type="SAM" id="MobiDB-lite"/>
    </source>
</evidence>